<gene>
    <name evidence="6" type="ORF">IF129_06760</name>
</gene>
<dbReference type="AlphaFoldDB" id="A0A927ICH7"/>
<dbReference type="RefSeq" id="WP_191208558.1">
    <property type="nucleotide sequence ID" value="NZ_BAABKL010000032.1"/>
</dbReference>
<evidence type="ECO:0000313" key="7">
    <source>
        <dbReference type="Proteomes" id="UP000632289"/>
    </source>
</evidence>
<organism evidence="6 7">
    <name type="scientific">Streptomyces chumphonensis</name>
    <dbReference type="NCBI Taxonomy" id="1214925"/>
    <lineage>
        <taxon>Bacteria</taxon>
        <taxon>Bacillati</taxon>
        <taxon>Actinomycetota</taxon>
        <taxon>Actinomycetes</taxon>
        <taxon>Kitasatosporales</taxon>
        <taxon>Streptomycetaceae</taxon>
        <taxon>Streptomyces</taxon>
    </lineage>
</organism>
<comment type="catalytic activity">
    <reaction evidence="1">
        <text>(4aS,6R)-4a-hydroxy-L-erythro-5,6,7,8-tetrahydrobiopterin = (6R)-L-erythro-6,7-dihydrobiopterin + H2O</text>
        <dbReference type="Rhea" id="RHEA:11920"/>
        <dbReference type="ChEBI" id="CHEBI:15377"/>
        <dbReference type="ChEBI" id="CHEBI:15642"/>
        <dbReference type="ChEBI" id="CHEBI:43120"/>
        <dbReference type="EC" id="4.2.1.96"/>
    </reaction>
</comment>
<dbReference type="CDD" id="cd00488">
    <property type="entry name" value="PCD_DCoH"/>
    <property type="match status" value="1"/>
</dbReference>
<dbReference type="PANTHER" id="PTHR12599">
    <property type="entry name" value="PTERIN-4-ALPHA-CARBINOLAMINE DEHYDRATASE"/>
    <property type="match status" value="1"/>
</dbReference>
<evidence type="ECO:0000313" key="6">
    <source>
        <dbReference type="EMBL" id="MBD3931261.1"/>
    </source>
</evidence>
<keyword evidence="7" id="KW-1185">Reference proteome</keyword>
<evidence type="ECO:0000256" key="3">
    <source>
        <dbReference type="ARBA" id="ARBA00013252"/>
    </source>
</evidence>
<proteinExistence type="inferred from homology"/>
<sequence>MPAPTPLSDADLSAALADLPTWRHERDRLTRTYRLPGHLPAAAMVMHIAALHEELDHHSDVALGYDTVGVAVNTHSVGGRVTELDTRLARRIEEIAAGHGAR</sequence>
<dbReference type="Gene3D" id="3.30.1360.20">
    <property type="entry name" value="Transcriptional coactivator/pterin dehydratase"/>
    <property type="match status" value="1"/>
</dbReference>
<dbReference type="EC" id="4.2.1.96" evidence="3"/>
<evidence type="ECO:0000256" key="5">
    <source>
        <dbReference type="ARBA" id="ARBA00023239"/>
    </source>
</evidence>
<dbReference type="PANTHER" id="PTHR12599:SF0">
    <property type="entry name" value="PTERIN-4-ALPHA-CARBINOLAMINE DEHYDRATASE"/>
    <property type="match status" value="1"/>
</dbReference>
<dbReference type="EMBL" id="JACXYU010000002">
    <property type="protein sequence ID" value="MBD3931261.1"/>
    <property type="molecule type" value="Genomic_DNA"/>
</dbReference>
<reference evidence="6" key="1">
    <citation type="submission" date="2020-09" db="EMBL/GenBank/DDBJ databases">
        <title>Secondary metabolite and genome analysis of marine Streptomyces chumphonensis KK1-2T.</title>
        <authorList>
            <person name="Phongsopitanun W."/>
            <person name="Kanchanasin P."/>
            <person name="Pittayakhajonwut P."/>
            <person name="Suwanborirux K."/>
            <person name="Tanasupawat S."/>
        </authorList>
    </citation>
    <scope>NUCLEOTIDE SEQUENCE</scope>
    <source>
        <strain evidence="6">KK1-2</strain>
    </source>
</reference>
<evidence type="ECO:0000256" key="2">
    <source>
        <dbReference type="ARBA" id="ARBA00006472"/>
    </source>
</evidence>
<name>A0A927ICH7_9ACTN</name>
<accession>A0A927ICH7</accession>
<dbReference type="InterPro" id="IPR001533">
    <property type="entry name" value="Pterin_deHydtase"/>
</dbReference>
<evidence type="ECO:0000256" key="4">
    <source>
        <dbReference type="ARBA" id="ARBA00021735"/>
    </source>
</evidence>
<comment type="caution">
    <text evidence="6">The sequence shown here is derived from an EMBL/GenBank/DDBJ whole genome shotgun (WGS) entry which is preliminary data.</text>
</comment>
<comment type="similarity">
    <text evidence="2">Belongs to the pterin-4-alpha-carbinolamine dehydratase family.</text>
</comment>
<dbReference type="InterPro" id="IPR036428">
    <property type="entry name" value="PCD_sf"/>
</dbReference>
<dbReference type="GO" id="GO:0008124">
    <property type="term" value="F:4-alpha-hydroxytetrahydrobiopterin dehydratase activity"/>
    <property type="evidence" value="ECO:0007669"/>
    <property type="project" value="UniProtKB-EC"/>
</dbReference>
<evidence type="ECO:0000256" key="1">
    <source>
        <dbReference type="ARBA" id="ARBA00001554"/>
    </source>
</evidence>
<dbReference type="GO" id="GO:0006729">
    <property type="term" value="P:tetrahydrobiopterin biosynthetic process"/>
    <property type="evidence" value="ECO:0007669"/>
    <property type="project" value="InterPro"/>
</dbReference>
<dbReference type="SUPFAM" id="SSF55248">
    <property type="entry name" value="PCD-like"/>
    <property type="match status" value="1"/>
</dbReference>
<protein>
    <recommendedName>
        <fullName evidence="4">Putative pterin-4-alpha-carbinolamine dehydratase</fullName>
        <ecNumber evidence="3">4.2.1.96</ecNumber>
    </recommendedName>
</protein>
<dbReference type="Proteomes" id="UP000632289">
    <property type="component" value="Unassembled WGS sequence"/>
</dbReference>
<dbReference type="Pfam" id="PF01329">
    <property type="entry name" value="Pterin_4a"/>
    <property type="match status" value="1"/>
</dbReference>
<dbReference type="NCBIfam" id="NF002017">
    <property type="entry name" value="PRK00823.1-2"/>
    <property type="match status" value="1"/>
</dbReference>
<keyword evidence="5 6" id="KW-0456">Lyase</keyword>